<accession>A0A4C1U1I3</accession>
<protein>
    <submittedName>
        <fullName evidence="1">Uncharacterized protein</fullName>
    </submittedName>
</protein>
<keyword evidence="2" id="KW-1185">Reference proteome</keyword>
<dbReference type="Proteomes" id="UP000299102">
    <property type="component" value="Unassembled WGS sequence"/>
</dbReference>
<dbReference type="AlphaFoldDB" id="A0A4C1U1I3"/>
<reference evidence="1 2" key="1">
    <citation type="journal article" date="2019" name="Commun. Biol.">
        <title>The bagworm genome reveals a unique fibroin gene that provides high tensile strength.</title>
        <authorList>
            <person name="Kono N."/>
            <person name="Nakamura H."/>
            <person name="Ohtoshi R."/>
            <person name="Tomita M."/>
            <person name="Numata K."/>
            <person name="Arakawa K."/>
        </authorList>
    </citation>
    <scope>NUCLEOTIDE SEQUENCE [LARGE SCALE GENOMIC DNA]</scope>
</reference>
<evidence type="ECO:0000313" key="1">
    <source>
        <dbReference type="EMBL" id="GBP20047.1"/>
    </source>
</evidence>
<comment type="caution">
    <text evidence="1">The sequence shown here is derived from an EMBL/GenBank/DDBJ whole genome shotgun (WGS) entry which is preliminary data.</text>
</comment>
<gene>
    <name evidence="1" type="ORF">EVAR_13815_1</name>
</gene>
<name>A0A4C1U1I3_EUMVA</name>
<sequence length="116" mass="12631">MRAIASMQVPDGVLGGLLGDDGLLGGLLGYDGLTDDLLGDSGLLGGLLGDISRHTSLRNYFINARVFVVPVLMWMNQLLLGSRYREGNDLMMTIENVYGLQELQININLRLIGHSK</sequence>
<organism evidence="1 2">
    <name type="scientific">Eumeta variegata</name>
    <name type="common">Bagworm moth</name>
    <name type="synonym">Eumeta japonica</name>
    <dbReference type="NCBI Taxonomy" id="151549"/>
    <lineage>
        <taxon>Eukaryota</taxon>
        <taxon>Metazoa</taxon>
        <taxon>Ecdysozoa</taxon>
        <taxon>Arthropoda</taxon>
        <taxon>Hexapoda</taxon>
        <taxon>Insecta</taxon>
        <taxon>Pterygota</taxon>
        <taxon>Neoptera</taxon>
        <taxon>Endopterygota</taxon>
        <taxon>Lepidoptera</taxon>
        <taxon>Glossata</taxon>
        <taxon>Ditrysia</taxon>
        <taxon>Tineoidea</taxon>
        <taxon>Psychidae</taxon>
        <taxon>Oiketicinae</taxon>
        <taxon>Eumeta</taxon>
    </lineage>
</organism>
<proteinExistence type="predicted"/>
<evidence type="ECO:0000313" key="2">
    <source>
        <dbReference type="Proteomes" id="UP000299102"/>
    </source>
</evidence>
<dbReference type="EMBL" id="BGZK01000114">
    <property type="protein sequence ID" value="GBP20047.1"/>
    <property type="molecule type" value="Genomic_DNA"/>
</dbReference>